<dbReference type="AlphaFoldDB" id="A0A916N7T9"/>
<sequence>MNRPLFLLMAVVLAIVAALVPVVVSVRFAEQEANRREQEHLMAFTRGAVQRIERVMADATQAIQEMEAQTDPPCSPGNLLTLRRIVFTYRSVQDAGRRVGNTRLCSALLGDAYGRGLTLTPPDWRGQDGLEYWFAARNPFGVPRPEILIARNGHYVSLDPKSLVDVVDLEQRDLAAVSLGTHRVVATTPGADPLQMERRYADPTAGDGSHYYAVARATNLPFAVVSRAPQGRLLSNWPLLVGLCILTGLAVGTAAGVLILRLVSRRFSMEWALRAAVRRREISVQYQPIIALADRRCTGAEALLRWQHNGKMVSPELLLSIARQAGLMAQITDQVLDRVLDELGDWLRSHPDFYVSVNVEAQDLKTQRFLDVLAARLAGTGIGARQIRIEITEHAFLEAESACGIIQAFRDAGHPVYIDDFGTGYSSLSYLQNFKVDALKIDKSFTDTIGRDAASSTVAPHIIRMAHELGFEVVAEGVEHEEQARYLRERGAQYAQGWLYSRALPGDALVRFVQEGQPVTQAA</sequence>
<gene>
    <name evidence="12" type="primary">pdeB_2</name>
    <name evidence="12" type="ORF">LMG31506_06122</name>
</gene>
<evidence type="ECO:0000256" key="8">
    <source>
        <dbReference type="ARBA" id="ARBA00023136"/>
    </source>
</evidence>
<proteinExistence type="predicted"/>
<dbReference type="InterPro" id="IPR035919">
    <property type="entry name" value="EAL_sf"/>
</dbReference>
<dbReference type="PANTHER" id="PTHR33121">
    <property type="entry name" value="CYCLIC DI-GMP PHOSPHODIESTERASE PDEF"/>
    <property type="match status" value="1"/>
</dbReference>
<name>A0A916N7T9_9BURK</name>
<dbReference type="EC" id="3.1.4.52" evidence="2"/>
<dbReference type="CDD" id="cd01948">
    <property type="entry name" value="EAL"/>
    <property type="match status" value="1"/>
</dbReference>
<keyword evidence="8 10" id="KW-0472">Membrane</keyword>
<comment type="catalytic activity">
    <reaction evidence="9">
        <text>3',3'-c-di-GMP + H2O = 5'-phosphoguanylyl(3'-&gt;5')guanosine + H(+)</text>
        <dbReference type="Rhea" id="RHEA:24902"/>
        <dbReference type="ChEBI" id="CHEBI:15377"/>
        <dbReference type="ChEBI" id="CHEBI:15378"/>
        <dbReference type="ChEBI" id="CHEBI:58754"/>
        <dbReference type="ChEBI" id="CHEBI:58805"/>
        <dbReference type="EC" id="3.1.4.52"/>
    </reaction>
</comment>
<keyword evidence="6 12" id="KW-0378">Hydrolase</keyword>
<accession>A0A916N7T9</accession>
<evidence type="ECO:0000313" key="13">
    <source>
        <dbReference type="Proteomes" id="UP000672934"/>
    </source>
</evidence>
<keyword evidence="5 10" id="KW-0812">Transmembrane</keyword>
<dbReference type="InterPro" id="IPR050706">
    <property type="entry name" value="Cyclic-di-GMP_PDE-like"/>
</dbReference>
<keyword evidence="4" id="KW-0973">c-di-GMP</keyword>
<dbReference type="PANTHER" id="PTHR33121:SF79">
    <property type="entry name" value="CYCLIC DI-GMP PHOSPHODIESTERASE PDED-RELATED"/>
    <property type="match status" value="1"/>
</dbReference>
<evidence type="ECO:0000256" key="2">
    <source>
        <dbReference type="ARBA" id="ARBA00012282"/>
    </source>
</evidence>
<organism evidence="12 13">
    <name type="scientific">Cupriavidus yeoncheonensis</name>
    <dbReference type="NCBI Taxonomy" id="1462994"/>
    <lineage>
        <taxon>Bacteria</taxon>
        <taxon>Pseudomonadati</taxon>
        <taxon>Pseudomonadota</taxon>
        <taxon>Betaproteobacteria</taxon>
        <taxon>Burkholderiales</taxon>
        <taxon>Burkholderiaceae</taxon>
        <taxon>Cupriavidus</taxon>
    </lineage>
</organism>
<dbReference type="RefSeq" id="WP_211950951.1">
    <property type="nucleotide sequence ID" value="NZ_CAJPUY010000038.1"/>
</dbReference>
<dbReference type="InterPro" id="IPR024744">
    <property type="entry name" value="CSS-motif_dom"/>
</dbReference>
<dbReference type="GO" id="GO:0071111">
    <property type="term" value="F:cyclic-guanylate-specific phosphodiesterase activity"/>
    <property type="evidence" value="ECO:0007669"/>
    <property type="project" value="UniProtKB-EC"/>
</dbReference>
<dbReference type="Pfam" id="PF00563">
    <property type="entry name" value="EAL"/>
    <property type="match status" value="1"/>
</dbReference>
<keyword evidence="13" id="KW-1185">Reference proteome</keyword>
<evidence type="ECO:0000313" key="12">
    <source>
        <dbReference type="EMBL" id="CAG2157796.1"/>
    </source>
</evidence>
<evidence type="ECO:0000259" key="11">
    <source>
        <dbReference type="PROSITE" id="PS50883"/>
    </source>
</evidence>
<protein>
    <recommendedName>
        <fullName evidence="2">cyclic-guanylate-specific phosphodiesterase</fullName>
        <ecNumber evidence="2">3.1.4.52</ecNumber>
    </recommendedName>
</protein>
<feature type="transmembrane region" description="Helical" evidence="10">
    <location>
        <begin position="237"/>
        <end position="260"/>
    </location>
</feature>
<evidence type="ECO:0000256" key="4">
    <source>
        <dbReference type="ARBA" id="ARBA00022636"/>
    </source>
</evidence>
<comment type="subcellular location">
    <subcellularLocation>
        <location evidence="1">Cell membrane</location>
        <topology evidence="1">Multi-pass membrane protein</topology>
    </subcellularLocation>
</comment>
<dbReference type="EMBL" id="CAJPUY010000038">
    <property type="protein sequence ID" value="CAG2157796.1"/>
    <property type="molecule type" value="Genomic_DNA"/>
</dbReference>
<keyword evidence="7 10" id="KW-1133">Transmembrane helix</keyword>
<dbReference type="SMART" id="SM00052">
    <property type="entry name" value="EAL"/>
    <property type="match status" value="1"/>
</dbReference>
<dbReference type="Pfam" id="PF12792">
    <property type="entry name" value="CSS-motif"/>
    <property type="match status" value="1"/>
</dbReference>
<dbReference type="GO" id="GO:0005886">
    <property type="term" value="C:plasma membrane"/>
    <property type="evidence" value="ECO:0007669"/>
    <property type="project" value="UniProtKB-SubCell"/>
</dbReference>
<evidence type="ECO:0000256" key="9">
    <source>
        <dbReference type="ARBA" id="ARBA00034290"/>
    </source>
</evidence>
<dbReference type="SUPFAM" id="SSF141868">
    <property type="entry name" value="EAL domain-like"/>
    <property type="match status" value="1"/>
</dbReference>
<evidence type="ECO:0000256" key="3">
    <source>
        <dbReference type="ARBA" id="ARBA00022475"/>
    </source>
</evidence>
<evidence type="ECO:0000256" key="1">
    <source>
        <dbReference type="ARBA" id="ARBA00004651"/>
    </source>
</evidence>
<keyword evidence="3" id="KW-1003">Cell membrane</keyword>
<dbReference type="Proteomes" id="UP000672934">
    <property type="component" value="Unassembled WGS sequence"/>
</dbReference>
<feature type="domain" description="EAL" evidence="11">
    <location>
        <begin position="266"/>
        <end position="517"/>
    </location>
</feature>
<reference evidence="12" key="1">
    <citation type="submission" date="2021-03" db="EMBL/GenBank/DDBJ databases">
        <authorList>
            <person name="Peeters C."/>
        </authorList>
    </citation>
    <scope>NUCLEOTIDE SEQUENCE</scope>
    <source>
        <strain evidence="12">LMG 31506</strain>
    </source>
</reference>
<evidence type="ECO:0000256" key="10">
    <source>
        <dbReference type="SAM" id="Phobius"/>
    </source>
</evidence>
<dbReference type="PROSITE" id="PS50883">
    <property type="entry name" value="EAL"/>
    <property type="match status" value="1"/>
</dbReference>
<dbReference type="Gene3D" id="3.20.20.450">
    <property type="entry name" value="EAL domain"/>
    <property type="match status" value="1"/>
</dbReference>
<comment type="caution">
    <text evidence="12">The sequence shown here is derived from an EMBL/GenBank/DDBJ whole genome shotgun (WGS) entry which is preliminary data.</text>
</comment>
<dbReference type="InterPro" id="IPR001633">
    <property type="entry name" value="EAL_dom"/>
</dbReference>
<evidence type="ECO:0000256" key="5">
    <source>
        <dbReference type="ARBA" id="ARBA00022692"/>
    </source>
</evidence>
<evidence type="ECO:0000256" key="6">
    <source>
        <dbReference type="ARBA" id="ARBA00022801"/>
    </source>
</evidence>
<evidence type="ECO:0000256" key="7">
    <source>
        <dbReference type="ARBA" id="ARBA00022989"/>
    </source>
</evidence>